<dbReference type="STRING" id="578462.A0A0L0SRX7"/>
<protein>
    <recommendedName>
        <fullName evidence="9">EGF-like domain-containing protein</fullName>
    </recommendedName>
</protein>
<dbReference type="EMBL" id="GG745347">
    <property type="protein sequence ID" value="KNE65272.1"/>
    <property type="molecule type" value="Genomic_DNA"/>
</dbReference>
<evidence type="ECO:0000256" key="4">
    <source>
        <dbReference type="SAM" id="MobiDB-lite"/>
    </source>
</evidence>
<feature type="disulfide bond" evidence="3">
    <location>
        <begin position="545"/>
        <end position="554"/>
    </location>
</feature>
<evidence type="ECO:0000259" key="5">
    <source>
        <dbReference type="PROSITE" id="PS50026"/>
    </source>
</evidence>
<dbReference type="eggNOG" id="ENOG502QT72">
    <property type="taxonomic scope" value="Eukaryota"/>
</dbReference>
<evidence type="ECO:0000259" key="6">
    <source>
        <dbReference type="PROSITE" id="PS51662"/>
    </source>
</evidence>
<accession>A0A0L0SRX7</accession>
<feature type="region of interest" description="Disordered" evidence="4">
    <location>
        <begin position="1"/>
        <end position="103"/>
    </location>
</feature>
<sequence length="977" mass="103446">MSNDGLQQPTMQLSANGPDRELDEDHGKDDSIQMLEIHAEDRIPLRNEQSPSPSRRRWTTTNTAAPTTDDVTQALMSVDDHVDPSGPEPPDPRRRGSSSPVSAVLSPDHGSAIAITLVLVVNAIILAVLLFSGPSLLSETDRTHHASFAPLLYDPKQLTLHYLPVKAGKSVAVVDSHLIRANSSVDGGIEISDWTTGHVRSQVPFGRVKWLTTIPGTPWIAAWSSIWSELTLFQVDTLARLKKVAAAWEGDEDAVGICAGTSGAGDQVVALLQKGGAVQIYRIVSQADSVVLQKMRVVTVLTHLNEVMTSCAIDGTASYRIVVATTAGNLLSVDIAIVSDQRALIAADSRPDYAHFRLNWPITAMTVFYLMNSTVPNLLTYSSHPDHLGGVFSVIAPTLPGLKSDSTKRLWRVLGTFSLDGLVGKVTSLVVVPARPDLALAAAGNALVVHGGQVPPTDDGTLFIAIDPILSDLGISSGSISNGAAPGLLTSCLNTSCGPLAFCPASGPASCACFDGFSGQMCDKPVCVDDCRGRGHCLGPNSCNCIAPYTGPSCRDIGVEPAVTLRPSMLVSHGVAVDNDDAEIYVHPRDPAGSVVLGTTKSRGGDGGLHVWTMDGREVWFAPVPKGSGLNSVSVLAGVPVGSGKGRKLDLVLAGVRGERNAIATWRIDPDAVLHNAKLDVDHLTSTHELKRILAPVGNHLVDLDPADIAVYGSCTLSYQPRGTPPSARRHYLFMTTKTGIVHQFRVELDGPTDADMEPSVRFTRVRHWTVGFGTQLENCVGDPDSGSLYIGEEAVGVWMHPLGLLSEPEPVPTLAVPEPDPVSRRYIFPLGRRPGQAPAAPILLDSTPLVNPHGQLHRDVEGLGLYRDPRGQGRHMLVVSSQGSNSFNIYELGAADPPPLVASLSIVSGAKGDAVTKTDSLAVTSAAVGPGFEHGVLVVHDDATTDPWDLARVEPNASFKVVAWGEILAGMSAASI</sequence>
<dbReference type="Gene3D" id="2.10.25.10">
    <property type="entry name" value="Laminin"/>
    <property type="match status" value="1"/>
</dbReference>
<evidence type="ECO:0000256" key="3">
    <source>
        <dbReference type="PROSITE-ProRule" id="PRU00076"/>
    </source>
</evidence>
<evidence type="ECO:0000256" key="2">
    <source>
        <dbReference type="ARBA" id="ARBA00023157"/>
    </source>
</evidence>
<dbReference type="AlphaFoldDB" id="A0A0L0SRX7"/>
<evidence type="ECO:0008006" key="9">
    <source>
        <dbReference type="Google" id="ProtNLM"/>
    </source>
</evidence>
<feature type="compositionally biased region" description="Basic and acidic residues" evidence="4">
    <location>
        <begin position="18"/>
        <end position="45"/>
    </location>
</feature>
<comment type="caution">
    <text evidence="3">Lacks conserved residue(s) required for the propagation of feature annotation.</text>
</comment>
<dbReference type="VEuPathDB" id="FungiDB:AMAG_10916"/>
<dbReference type="InterPro" id="IPR003431">
    <property type="entry name" value="B-propeller_Phytase"/>
</dbReference>
<proteinExistence type="predicted"/>
<feature type="domain" description="BPP" evidence="6">
    <location>
        <begin position="549"/>
        <end position="972"/>
    </location>
</feature>
<dbReference type="InterPro" id="IPR011042">
    <property type="entry name" value="6-blade_b-propeller_TolB-like"/>
</dbReference>
<keyword evidence="2 3" id="KW-1015">Disulfide bond</keyword>
<reference evidence="8" key="2">
    <citation type="submission" date="2009-11" db="EMBL/GenBank/DDBJ databases">
        <title>The Genome Sequence of Allomyces macrogynus strain ATCC 38327.</title>
        <authorList>
            <consortium name="The Broad Institute Genome Sequencing Platform"/>
            <person name="Russ C."/>
            <person name="Cuomo C."/>
            <person name="Shea T."/>
            <person name="Young S.K."/>
            <person name="Zeng Q."/>
            <person name="Koehrsen M."/>
            <person name="Haas B."/>
            <person name="Borodovsky M."/>
            <person name="Guigo R."/>
            <person name="Alvarado L."/>
            <person name="Berlin A."/>
            <person name="Borenstein D."/>
            <person name="Chen Z."/>
            <person name="Engels R."/>
            <person name="Freedman E."/>
            <person name="Gellesch M."/>
            <person name="Goldberg J."/>
            <person name="Griggs A."/>
            <person name="Gujja S."/>
            <person name="Heiman D."/>
            <person name="Hepburn T."/>
            <person name="Howarth C."/>
            <person name="Jen D."/>
            <person name="Larson L."/>
            <person name="Lewis B."/>
            <person name="Mehta T."/>
            <person name="Park D."/>
            <person name="Pearson M."/>
            <person name="Roberts A."/>
            <person name="Saif S."/>
            <person name="Shenoy N."/>
            <person name="Sisk P."/>
            <person name="Stolte C."/>
            <person name="Sykes S."/>
            <person name="Walk T."/>
            <person name="White J."/>
            <person name="Yandava C."/>
            <person name="Burger G."/>
            <person name="Gray M.W."/>
            <person name="Holland P.W.H."/>
            <person name="King N."/>
            <person name="Lang F.B.F."/>
            <person name="Roger A.J."/>
            <person name="Ruiz-Trillo I."/>
            <person name="Lander E."/>
            <person name="Nusbaum C."/>
        </authorList>
    </citation>
    <scope>NUCLEOTIDE SEQUENCE [LARGE SCALE GENOMIC DNA]</scope>
    <source>
        <strain evidence="8">ATCC 38327</strain>
    </source>
</reference>
<keyword evidence="8" id="KW-1185">Reference proteome</keyword>
<dbReference type="GO" id="GO:0016158">
    <property type="term" value="F:inositol hexakisphosphate 3-phosphatase activity"/>
    <property type="evidence" value="ECO:0007669"/>
    <property type="project" value="InterPro"/>
</dbReference>
<dbReference type="PROSITE" id="PS01186">
    <property type="entry name" value="EGF_2"/>
    <property type="match status" value="1"/>
</dbReference>
<keyword evidence="1" id="KW-0732">Signal</keyword>
<feature type="compositionally biased region" description="Polar residues" evidence="4">
    <location>
        <begin position="1"/>
        <end position="15"/>
    </location>
</feature>
<dbReference type="PROSITE" id="PS51662">
    <property type="entry name" value="BP_PHYTASE"/>
    <property type="match status" value="1"/>
</dbReference>
<dbReference type="InterPro" id="IPR050969">
    <property type="entry name" value="Dev_Signal_Modulators"/>
</dbReference>
<evidence type="ECO:0000256" key="1">
    <source>
        <dbReference type="ARBA" id="ARBA00022729"/>
    </source>
</evidence>
<feature type="domain" description="EGF-like" evidence="5">
    <location>
        <begin position="523"/>
        <end position="555"/>
    </location>
</feature>
<dbReference type="PROSITE" id="PS00022">
    <property type="entry name" value="EGF_1"/>
    <property type="match status" value="1"/>
</dbReference>
<dbReference type="PANTHER" id="PTHR14949">
    <property type="entry name" value="EGF-LIKE-DOMAIN, MULTIPLE 7, 8"/>
    <property type="match status" value="1"/>
</dbReference>
<name>A0A0L0SRX7_ALLM3</name>
<dbReference type="PANTHER" id="PTHR14949:SF56">
    <property type="entry name" value="EGF-LIKE-DOMAIN, MULTIPLE 7"/>
    <property type="match status" value="1"/>
</dbReference>
<evidence type="ECO:0000313" key="8">
    <source>
        <dbReference type="Proteomes" id="UP000054350"/>
    </source>
</evidence>
<dbReference type="InterPro" id="IPR000742">
    <property type="entry name" value="EGF"/>
</dbReference>
<feature type="compositionally biased region" description="Low complexity" evidence="4">
    <location>
        <begin position="59"/>
        <end position="72"/>
    </location>
</feature>
<dbReference type="OrthoDB" id="10045365at2759"/>
<dbReference type="Proteomes" id="UP000054350">
    <property type="component" value="Unassembled WGS sequence"/>
</dbReference>
<dbReference type="SUPFAM" id="SSF50956">
    <property type="entry name" value="Thermostable phytase (3-phytase)"/>
    <property type="match status" value="1"/>
</dbReference>
<feature type="disulfide bond" evidence="3">
    <location>
        <begin position="527"/>
        <end position="537"/>
    </location>
</feature>
<reference evidence="7 8" key="1">
    <citation type="submission" date="2009-11" db="EMBL/GenBank/DDBJ databases">
        <title>Annotation of Allomyces macrogynus ATCC 38327.</title>
        <authorList>
            <consortium name="The Broad Institute Genome Sequencing Platform"/>
            <person name="Russ C."/>
            <person name="Cuomo C."/>
            <person name="Burger G."/>
            <person name="Gray M.W."/>
            <person name="Holland P.W.H."/>
            <person name="King N."/>
            <person name="Lang F.B.F."/>
            <person name="Roger A.J."/>
            <person name="Ruiz-Trillo I."/>
            <person name="Young S.K."/>
            <person name="Zeng Q."/>
            <person name="Gargeya S."/>
            <person name="Fitzgerald M."/>
            <person name="Haas B."/>
            <person name="Abouelleil A."/>
            <person name="Alvarado L."/>
            <person name="Arachchi H.M."/>
            <person name="Berlin A."/>
            <person name="Chapman S.B."/>
            <person name="Gearin G."/>
            <person name="Goldberg J."/>
            <person name="Griggs A."/>
            <person name="Gujja S."/>
            <person name="Hansen M."/>
            <person name="Heiman D."/>
            <person name="Howarth C."/>
            <person name="Larimer J."/>
            <person name="Lui A."/>
            <person name="MacDonald P.J.P."/>
            <person name="McCowen C."/>
            <person name="Montmayeur A."/>
            <person name="Murphy C."/>
            <person name="Neiman D."/>
            <person name="Pearson M."/>
            <person name="Priest M."/>
            <person name="Roberts A."/>
            <person name="Saif S."/>
            <person name="Shea T."/>
            <person name="Sisk P."/>
            <person name="Stolte C."/>
            <person name="Sykes S."/>
            <person name="Wortman J."/>
            <person name="Nusbaum C."/>
            <person name="Birren B."/>
        </authorList>
    </citation>
    <scope>NUCLEOTIDE SEQUENCE [LARGE SCALE GENOMIC DNA]</scope>
    <source>
        <strain evidence="7 8">ATCC 38327</strain>
    </source>
</reference>
<dbReference type="PROSITE" id="PS50026">
    <property type="entry name" value="EGF_3"/>
    <property type="match status" value="1"/>
</dbReference>
<keyword evidence="3" id="KW-0245">EGF-like domain</keyword>
<dbReference type="Gene3D" id="2.120.10.30">
    <property type="entry name" value="TolB, C-terminal domain"/>
    <property type="match status" value="2"/>
</dbReference>
<dbReference type="Pfam" id="PF02333">
    <property type="entry name" value="Phytase"/>
    <property type="match status" value="2"/>
</dbReference>
<organism evidence="7 8">
    <name type="scientific">Allomyces macrogynus (strain ATCC 38327)</name>
    <name type="common">Allomyces javanicus var. macrogynus</name>
    <dbReference type="NCBI Taxonomy" id="578462"/>
    <lineage>
        <taxon>Eukaryota</taxon>
        <taxon>Fungi</taxon>
        <taxon>Fungi incertae sedis</taxon>
        <taxon>Blastocladiomycota</taxon>
        <taxon>Blastocladiomycetes</taxon>
        <taxon>Blastocladiales</taxon>
        <taxon>Blastocladiaceae</taxon>
        <taxon>Allomyces</taxon>
    </lineage>
</organism>
<gene>
    <name evidence="7" type="ORF">AMAG_10916</name>
</gene>
<evidence type="ECO:0000313" key="7">
    <source>
        <dbReference type="EMBL" id="KNE65272.1"/>
    </source>
</evidence>